<accession>A0ABW3JM16</accession>
<protein>
    <submittedName>
        <fullName evidence="1">Uncharacterized protein</fullName>
    </submittedName>
</protein>
<comment type="caution">
    <text evidence="1">The sequence shown here is derived from an EMBL/GenBank/DDBJ whole genome shotgun (WGS) entry which is preliminary data.</text>
</comment>
<evidence type="ECO:0000313" key="1">
    <source>
        <dbReference type="EMBL" id="MFD0991568.1"/>
    </source>
</evidence>
<proteinExistence type="predicted"/>
<evidence type="ECO:0000313" key="2">
    <source>
        <dbReference type="Proteomes" id="UP001597061"/>
    </source>
</evidence>
<sequence>MIKFQTIYIKDKSDFSKVPNGFSGLMTKNQIGKKIVSFKTDRNDVVLSRELEKVISKLDFDKSDYLILTTNLTMEGIKILEEKGIEYMTTSNFIWTDESYKSIKQI</sequence>
<dbReference type="EMBL" id="JBHTJI010000043">
    <property type="protein sequence ID" value="MFD0991568.1"/>
    <property type="molecule type" value="Genomic_DNA"/>
</dbReference>
<dbReference type="Proteomes" id="UP001597061">
    <property type="component" value="Unassembled WGS sequence"/>
</dbReference>
<reference evidence="2" key="1">
    <citation type="journal article" date="2019" name="Int. J. Syst. Evol. Microbiol.">
        <title>The Global Catalogue of Microorganisms (GCM) 10K type strain sequencing project: providing services to taxonomists for standard genome sequencing and annotation.</title>
        <authorList>
            <consortium name="The Broad Institute Genomics Platform"/>
            <consortium name="The Broad Institute Genome Sequencing Center for Infectious Disease"/>
            <person name="Wu L."/>
            <person name="Ma J."/>
        </authorList>
    </citation>
    <scope>NUCLEOTIDE SEQUENCE [LARGE SCALE GENOMIC DNA]</scope>
    <source>
        <strain evidence="2">CCUG 62414</strain>
    </source>
</reference>
<keyword evidence="2" id="KW-1185">Reference proteome</keyword>
<dbReference type="RefSeq" id="WP_379927253.1">
    <property type="nucleotide sequence ID" value="NZ_JBHTJI010000043.1"/>
</dbReference>
<organism evidence="1 2">
    <name type="scientific">Mariniflexile jejuense</name>
    <dbReference type="NCBI Taxonomy" id="1173582"/>
    <lineage>
        <taxon>Bacteria</taxon>
        <taxon>Pseudomonadati</taxon>
        <taxon>Bacteroidota</taxon>
        <taxon>Flavobacteriia</taxon>
        <taxon>Flavobacteriales</taxon>
        <taxon>Flavobacteriaceae</taxon>
        <taxon>Mariniflexile</taxon>
    </lineage>
</organism>
<gene>
    <name evidence="1" type="ORF">ACFQ1R_15830</name>
</gene>
<name>A0ABW3JM16_9FLAO</name>